<dbReference type="PANTHER" id="PTHR24278">
    <property type="entry name" value="COAGULATION FACTOR"/>
    <property type="match status" value="1"/>
</dbReference>
<feature type="domain" description="Gla" evidence="4">
    <location>
        <begin position="20"/>
        <end position="66"/>
    </location>
</feature>
<evidence type="ECO:0000313" key="5">
    <source>
        <dbReference type="EMBL" id="KAF6714667.1"/>
    </source>
</evidence>
<dbReference type="InterPro" id="IPR050442">
    <property type="entry name" value="Peptidase_S1_coag_factors"/>
</dbReference>
<name>A0A3B3E1F5_ORYME</name>
<dbReference type="InterPro" id="IPR000294">
    <property type="entry name" value="GLA_domain"/>
</dbReference>
<dbReference type="PANTHER" id="PTHR24278:SF37">
    <property type="entry name" value="TRANSMEMBRANE GAMMA-CARBOXYGLUTAMIC ACID PROTEIN 1"/>
    <property type="match status" value="1"/>
</dbReference>
<dbReference type="SUPFAM" id="SSF57630">
    <property type="entry name" value="GLA-domain"/>
    <property type="match status" value="1"/>
</dbReference>
<feature type="region of interest" description="Disordered" evidence="2">
    <location>
        <begin position="157"/>
        <end position="211"/>
    </location>
</feature>
<organism evidence="6 7">
    <name type="scientific">Oryzias melastigma</name>
    <name type="common">Marine medaka</name>
    <dbReference type="NCBI Taxonomy" id="30732"/>
    <lineage>
        <taxon>Eukaryota</taxon>
        <taxon>Metazoa</taxon>
        <taxon>Chordata</taxon>
        <taxon>Craniata</taxon>
        <taxon>Vertebrata</taxon>
        <taxon>Euteleostomi</taxon>
        <taxon>Actinopterygii</taxon>
        <taxon>Neopterygii</taxon>
        <taxon>Teleostei</taxon>
        <taxon>Neoteleostei</taxon>
        <taxon>Acanthomorphata</taxon>
        <taxon>Ovalentaria</taxon>
        <taxon>Atherinomorphae</taxon>
        <taxon>Beloniformes</taxon>
        <taxon>Adrianichthyidae</taxon>
        <taxon>Oryziinae</taxon>
        <taxon>Oryzias</taxon>
    </lineage>
</organism>
<dbReference type="InterPro" id="IPR017857">
    <property type="entry name" value="Coagulation_fac-like_Gla_dom"/>
</dbReference>
<dbReference type="GO" id="GO:0005615">
    <property type="term" value="C:extracellular space"/>
    <property type="evidence" value="ECO:0007669"/>
    <property type="project" value="TreeGrafter"/>
</dbReference>
<proteinExistence type="predicted"/>
<dbReference type="EMBL" id="WKFB01001213">
    <property type="protein sequence ID" value="KAF6714667.1"/>
    <property type="molecule type" value="Genomic_DNA"/>
</dbReference>
<dbReference type="OrthoDB" id="9379732at2759"/>
<evidence type="ECO:0000313" key="6">
    <source>
        <dbReference type="Ensembl" id="ENSOMEP00000035996.1"/>
    </source>
</evidence>
<evidence type="ECO:0000256" key="1">
    <source>
        <dbReference type="ARBA" id="ARBA00023157"/>
    </source>
</evidence>
<evidence type="ECO:0000256" key="3">
    <source>
        <dbReference type="SAM" id="Phobius"/>
    </source>
</evidence>
<feature type="compositionally biased region" description="Basic and acidic residues" evidence="2">
    <location>
        <begin position="178"/>
        <end position="188"/>
    </location>
</feature>
<dbReference type="OMA" id="MHHNIAS"/>
<dbReference type="Gene3D" id="4.10.740.10">
    <property type="entry name" value="Coagulation Factor IX"/>
    <property type="match status" value="1"/>
</dbReference>
<keyword evidence="3" id="KW-0472">Membrane</keyword>
<keyword evidence="3 5" id="KW-0812">Transmembrane</keyword>
<dbReference type="Pfam" id="PF00594">
    <property type="entry name" value="Gla"/>
    <property type="match status" value="1"/>
</dbReference>
<keyword evidence="1" id="KW-1015">Disulfide bond</keyword>
<reference evidence="6" key="1">
    <citation type="submission" date="2025-05" db="UniProtKB">
        <authorList>
            <consortium name="Ensembl"/>
        </authorList>
    </citation>
    <scope>IDENTIFICATION</scope>
</reference>
<dbReference type="PaxDb" id="30732-ENSOMEP00000035996"/>
<feature type="compositionally biased region" description="Low complexity" evidence="2">
    <location>
        <begin position="200"/>
        <end position="211"/>
    </location>
</feature>
<dbReference type="STRING" id="30732.ENSOMEP00000035996"/>
<dbReference type="Ensembl" id="ENSOMET00000036695.1">
    <property type="protein sequence ID" value="ENSOMEP00000035996.1"/>
    <property type="gene ID" value="ENSOMEG00000023538.1"/>
</dbReference>
<dbReference type="GO" id="GO:0005509">
    <property type="term" value="F:calcium ion binding"/>
    <property type="evidence" value="ECO:0007669"/>
    <property type="project" value="InterPro"/>
</dbReference>
<sequence>MENVFLPADAAHAVLRRLRRANFLLEEIKHGNIQRECREEICSYEEAREAFEDEEKTKQFWNEYVRESSPPGGLGTVPGGVHSLYLIVPLLLVLFVIAAVAITVWRCHSRKPSQRIPGLGYPHQNQALSTVSLDHLGRDHQHRDHSELSIHSCPAFMGPGMTPGTGSAEDPPPSYEEAVGHTDVRIETELPPQYDDIVHSSSSRSSRGQVK</sequence>
<dbReference type="AlphaFoldDB" id="A0A3B3E1F5"/>
<dbReference type="PROSITE" id="PS00011">
    <property type="entry name" value="GLA_1"/>
    <property type="match status" value="1"/>
</dbReference>
<accession>A0A3B3E1F5</accession>
<keyword evidence="3" id="KW-1133">Transmembrane helix</keyword>
<dbReference type="GeneTree" id="ENSGT00940000158538"/>
<reference evidence="5" key="2">
    <citation type="journal article" name="BMC Genomics">
        <title>Long-read sequencing and de novo genome assembly of marine medaka (Oryzias melastigma).</title>
        <authorList>
            <person name="Liang P."/>
            <person name="Saqib H.S.A."/>
            <person name="Ni X."/>
            <person name="Shen Y."/>
        </authorList>
    </citation>
    <scope>NUCLEOTIDE SEQUENCE</scope>
    <source>
        <strain evidence="5">Bigg-433</strain>
    </source>
</reference>
<evidence type="ECO:0000313" key="7">
    <source>
        <dbReference type="Proteomes" id="UP000261560"/>
    </source>
</evidence>
<dbReference type="PRINTS" id="PR00001">
    <property type="entry name" value="GLABLOOD"/>
</dbReference>
<dbReference type="Ensembl" id="ENSOMET00000036696.1">
    <property type="protein sequence ID" value="ENSOMEP00000021633.1"/>
    <property type="gene ID" value="ENSOMEG00000023538.1"/>
</dbReference>
<dbReference type="PROSITE" id="PS50998">
    <property type="entry name" value="GLA_2"/>
    <property type="match status" value="1"/>
</dbReference>
<gene>
    <name evidence="5" type="ORF">FQA47_007469</name>
</gene>
<feature type="transmembrane region" description="Helical" evidence="3">
    <location>
        <begin position="84"/>
        <end position="105"/>
    </location>
</feature>
<dbReference type="Proteomes" id="UP000261560">
    <property type="component" value="Unplaced"/>
</dbReference>
<dbReference type="InterPro" id="IPR035972">
    <property type="entry name" value="GLA-like_dom_SF"/>
</dbReference>
<dbReference type="FunFam" id="4.10.740.10:FF:000001">
    <property type="entry name" value="vitamin K-dependent protein S"/>
    <property type="match status" value="1"/>
</dbReference>
<protein>
    <submittedName>
        <fullName evidence="6">Proline rich Gla (G-carboxyglutamic acid) 1</fullName>
    </submittedName>
    <submittedName>
        <fullName evidence="5">Transmembrane gamma-carboxyglutamic acid protein 1</fullName>
    </submittedName>
</protein>
<keyword evidence="7" id="KW-1185">Reference proteome</keyword>
<evidence type="ECO:0000256" key="2">
    <source>
        <dbReference type="SAM" id="MobiDB-lite"/>
    </source>
</evidence>
<dbReference type="SMART" id="SM00069">
    <property type="entry name" value="GLA"/>
    <property type="match status" value="1"/>
</dbReference>
<dbReference type="Proteomes" id="UP000646548">
    <property type="component" value="Unassembled WGS sequence"/>
</dbReference>
<evidence type="ECO:0000259" key="4">
    <source>
        <dbReference type="PROSITE" id="PS50998"/>
    </source>
</evidence>